<organism evidence="2 3">
    <name type="scientific">Pseudodesulfovibrio piezophilus (strain DSM 21447 / JCM 15486 / C1TLV30)</name>
    <name type="common">Desulfovibrio piezophilus</name>
    <dbReference type="NCBI Taxonomy" id="1322246"/>
    <lineage>
        <taxon>Bacteria</taxon>
        <taxon>Pseudomonadati</taxon>
        <taxon>Thermodesulfobacteriota</taxon>
        <taxon>Desulfovibrionia</taxon>
        <taxon>Desulfovibrionales</taxon>
        <taxon>Desulfovibrionaceae</taxon>
    </lineage>
</organism>
<evidence type="ECO:0000256" key="1">
    <source>
        <dbReference type="SAM" id="SignalP"/>
    </source>
</evidence>
<name>M1WYD0_PSEP2</name>
<accession>M1WYD0</accession>
<evidence type="ECO:0008006" key="4">
    <source>
        <dbReference type="Google" id="ProtNLM"/>
    </source>
</evidence>
<dbReference type="HOGENOM" id="CLU_1522803_0_0_7"/>
<evidence type="ECO:0000313" key="3">
    <source>
        <dbReference type="Proteomes" id="UP000011724"/>
    </source>
</evidence>
<keyword evidence="1" id="KW-0732">Signal</keyword>
<reference evidence="2 3" key="1">
    <citation type="journal article" date="2013" name="PLoS ONE">
        <title>The first genomic and proteomic characterization of a deep-sea sulfate reducer: insights into the piezophilic lifestyle of Desulfovibrio piezophilus.</title>
        <authorList>
            <person name="Pradel N."/>
            <person name="Ji B."/>
            <person name="Gimenez G."/>
            <person name="Talla E."/>
            <person name="Lenoble P."/>
            <person name="Garel M."/>
            <person name="Tamburini C."/>
            <person name="Fourquet P."/>
            <person name="Lebrun R."/>
            <person name="Bertin P."/>
            <person name="Denis Y."/>
            <person name="Pophillat M."/>
            <person name="Barbe V."/>
            <person name="Ollivier B."/>
            <person name="Dolla A."/>
        </authorList>
    </citation>
    <scope>NUCLEOTIDE SEQUENCE [LARGE SCALE GENOMIC DNA]</scope>
    <source>
        <strain evidence="3">DSM 10523 / SB164P1</strain>
    </source>
</reference>
<dbReference type="PATRIC" id="fig|879567.3.peg.3295"/>
<dbReference type="AlphaFoldDB" id="M1WYD0"/>
<feature type="signal peptide" evidence="1">
    <location>
        <begin position="1"/>
        <end position="21"/>
    </location>
</feature>
<keyword evidence="3" id="KW-1185">Reference proteome</keyword>
<dbReference type="EMBL" id="FO203427">
    <property type="protein sequence ID" value="CCH50283.1"/>
    <property type="molecule type" value="Genomic_DNA"/>
</dbReference>
<sequence length="176" mass="18810">MFRVMLVCFSTILLSTSLAFATVDNTGMYGVYTGTLFSTAASTELTIEIGDDISHHSLSGTDLYVYVAPDTASWGGVWTSSSDWISYFGVNTGFADSVVFAQDTADWLTSGLVTFDNALSFLLTGSIHYKYGSGDIGTHFYSGTFTRATPLPGALFLLGSGLLGLAGIRHRFFGTL</sequence>
<evidence type="ECO:0000313" key="2">
    <source>
        <dbReference type="EMBL" id="CCH50283.1"/>
    </source>
</evidence>
<protein>
    <recommendedName>
        <fullName evidence="4">PEP-CTERM protein-sorting domain-containing protein</fullName>
    </recommendedName>
</protein>
<dbReference type="RefSeq" id="WP_015416325.1">
    <property type="nucleotide sequence ID" value="NC_020409.1"/>
</dbReference>
<gene>
    <name evidence="2" type="ordered locus">BN4_20221</name>
</gene>
<dbReference type="KEGG" id="dpi:BN4_20221"/>
<feature type="chain" id="PRO_5004019550" description="PEP-CTERM protein-sorting domain-containing protein" evidence="1">
    <location>
        <begin position="22"/>
        <end position="176"/>
    </location>
</feature>
<dbReference type="Proteomes" id="UP000011724">
    <property type="component" value="Chromosome"/>
</dbReference>
<reference evidence="3" key="2">
    <citation type="journal article" date="2013" name="Stand. Genomic Sci.">
        <title>Complete genome sequence of Desulfocapsa sulfexigens, a marine deltaproteobacterium specialized in disproportionating inorganic sulfur compounds.</title>
        <authorList>
            <person name="Finster K.W."/>
            <person name="Kjeldsen K.U."/>
            <person name="Kube M."/>
            <person name="Reinhardt R."/>
            <person name="Mussmann M."/>
            <person name="Amann R."/>
            <person name="Schreiber L."/>
        </authorList>
    </citation>
    <scope>NUCLEOTIDE SEQUENCE [LARGE SCALE GENOMIC DNA]</scope>
    <source>
        <strain evidence="3">DSM 10523 / SB164P1</strain>
    </source>
</reference>
<proteinExistence type="predicted"/>
<dbReference type="STRING" id="1322246.BN4_20221"/>